<protein>
    <submittedName>
        <fullName evidence="2">Uncharacterized protein</fullName>
    </submittedName>
</protein>
<feature type="region of interest" description="Disordered" evidence="1">
    <location>
        <begin position="40"/>
        <end position="69"/>
    </location>
</feature>
<accession>A0A2Z6MSB2</accession>
<reference evidence="3" key="1">
    <citation type="journal article" date="2017" name="Front. Plant Sci.">
        <title>Climate Clever Clovers: New Paradigm to Reduce the Environmental Footprint of Ruminants by Breeding Low Methanogenic Forages Utilizing Haplotype Variation.</title>
        <authorList>
            <person name="Kaur P."/>
            <person name="Appels R."/>
            <person name="Bayer P.E."/>
            <person name="Keeble-Gagnere G."/>
            <person name="Wang J."/>
            <person name="Hirakawa H."/>
            <person name="Shirasawa K."/>
            <person name="Vercoe P."/>
            <person name="Stefanova K."/>
            <person name="Durmic Z."/>
            <person name="Nichols P."/>
            <person name="Revell C."/>
            <person name="Isobe S.N."/>
            <person name="Edwards D."/>
            <person name="Erskine W."/>
        </authorList>
    </citation>
    <scope>NUCLEOTIDE SEQUENCE [LARGE SCALE GENOMIC DNA]</scope>
    <source>
        <strain evidence="3">cv. Daliak</strain>
    </source>
</reference>
<sequence length="69" mass="7638">MPLSTVGILSAAVRRCSDRCCRCSEQKLMDAEHIFYPVKDNSGERDNSRAALNTGGEGTRAVQHCRPRD</sequence>
<evidence type="ECO:0000256" key="1">
    <source>
        <dbReference type="SAM" id="MobiDB-lite"/>
    </source>
</evidence>
<organism evidence="2 3">
    <name type="scientific">Trifolium subterraneum</name>
    <name type="common">Subterranean clover</name>
    <dbReference type="NCBI Taxonomy" id="3900"/>
    <lineage>
        <taxon>Eukaryota</taxon>
        <taxon>Viridiplantae</taxon>
        <taxon>Streptophyta</taxon>
        <taxon>Embryophyta</taxon>
        <taxon>Tracheophyta</taxon>
        <taxon>Spermatophyta</taxon>
        <taxon>Magnoliopsida</taxon>
        <taxon>eudicotyledons</taxon>
        <taxon>Gunneridae</taxon>
        <taxon>Pentapetalae</taxon>
        <taxon>rosids</taxon>
        <taxon>fabids</taxon>
        <taxon>Fabales</taxon>
        <taxon>Fabaceae</taxon>
        <taxon>Papilionoideae</taxon>
        <taxon>50 kb inversion clade</taxon>
        <taxon>NPAAA clade</taxon>
        <taxon>Hologalegina</taxon>
        <taxon>IRL clade</taxon>
        <taxon>Trifolieae</taxon>
        <taxon>Trifolium</taxon>
    </lineage>
</organism>
<gene>
    <name evidence="2" type="ORF">TSUD_321170</name>
</gene>
<proteinExistence type="predicted"/>
<name>A0A2Z6MSB2_TRISU</name>
<keyword evidence="3" id="KW-1185">Reference proteome</keyword>
<evidence type="ECO:0000313" key="3">
    <source>
        <dbReference type="Proteomes" id="UP000242715"/>
    </source>
</evidence>
<dbReference type="AlphaFoldDB" id="A0A2Z6MSB2"/>
<dbReference type="Proteomes" id="UP000242715">
    <property type="component" value="Unassembled WGS sequence"/>
</dbReference>
<evidence type="ECO:0000313" key="2">
    <source>
        <dbReference type="EMBL" id="GAU34271.1"/>
    </source>
</evidence>
<dbReference type="EMBL" id="DF973551">
    <property type="protein sequence ID" value="GAU34271.1"/>
    <property type="molecule type" value="Genomic_DNA"/>
</dbReference>